<keyword evidence="3" id="KW-1185">Reference proteome</keyword>
<feature type="region of interest" description="Disordered" evidence="1">
    <location>
        <begin position="465"/>
        <end position="509"/>
    </location>
</feature>
<dbReference type="Proteomes" id="UP000728032">
    <property type="component" value="Unassembled WGS sequence"/>
</dbReference>
<sequence>MTSCESVAAEDKDFDVLISVTSDEYNYLDSTDAWLTSDANSTFGCTSDKDIIEWIRSAFCRERSRGTHMSLVNQLDDMKTLSAAIDSRTFTRNKQRQKRQSLFNGTALSSLCSPVNEDEYSSPEANDKTFEVQTHNRSLNGTFTKTIADNTFTLTTDPEMQLNNIDDVEKIAKRQEDSLRQSCANGWSSQHKSPNRSYLLDNNKSQSYLRNPNINSNTLTKSRGHIRQRVPDVMMNDLDVNDDEEVMDEDNQYYDQMLSPESFGSHLMDNSSTPLVPKNRTILQQSIRQPIGSKIMPDVSNLRSHSSYGGSKIGRSEPNLSRRLQPMAKGVAYNPSKGNPMANRMQQNSSNRTFLESKTPSDSRLMVRNGLGFQNHNQMQTVGRNTSPPPSQSQQILNRKVAVEGELNSTTTTTNLCRKSTFRVRDYAINNEDNGIDCLANGTNASTNGFHTNKIHNNNNSVQRNVSKIPGPKTNRSGIPVCGPRTAIPGPVNSRPAQPIDNSWKNGCF</sequence>
<gene>
    <name evidence="2" type="ORF">ONB1V03_LOCUS6681</name>
</gene>
<evidence type="ECO:0000313" key="3">
    <source>
        <dbReference type="Proteomes" id="UP000728032"/>
    </source>
</evidence>
<name>A0A7R9QJW4_9ACAR</name>
<evidence type="ECO:0000256" key="1">
    <source>
        <dbReference type="SAM" id="MobiDB-lite"/>
    </source>
</evidence>
<accession>A0A7R9QJW4</accession>
<evidence type="ECO:0000313" key="2">
    <source>
        <dbReference type="EMBL" id="CAD7648298.1"/>
    </source>
</evidence>
<reference evidence="2" key="1">
    <citation type="submission" date="2020-11" db="EMBL/GenBank/DDBJ databases">
        <authorList>
            <person name="Tran Van P."/>
        </authorList>
    </citation>
    <scope>NUCLEOTIDE SEQUENCE</scope>
</reference>
<dbReference type="OrthoDB" id="6506210at2759"/>
<dbReference type="EMBL" id="CAJPVJ010003104">
    <property type="protein sequence ID" value="CAG2167169.1"/>
    <property type="molecule type" value="Genomic_DNA"/>
</dbReference>
<dbReference type="AlphaFoldDB" id="A0A7R9QJW4"/>
<protein>
    <submittedName>
        <fullName evidence="2">Uncharacterized protein</fullName>
    </submittedName>
</protein>
<organism evidence="2">
    <name type="scientific">Oppiella nova</name>
    <dbReference type="NCBI Taxonomy" id="334625"/>
    <lineage>
        <taxon>Eukaryota</taxon>
        <taxon>Metazoa</taxon>
        <taxon>Ecdysozoa</taxon>
        <taxon>Arthropoda</taxon>
        <taxon>Chelicerata</taxon>
        <taxon>Arachnida</taxon>
        <taxon>Acari</taxon>
        <taxon>Acariformes</taxon>
        <taxon>Sarcoptiformes</taxon>
        <taxon>Oribatida</taxon>
        <taxon>Brachypylina</taxon>
        <taxon>Oppioidea</taxon>
        <taxon>Oppiidae</taxon>
        <taxon>Oppiella</taxon>
    </lineage>
</organism>
<feature type="region of interest" description="Disordered" evidence="1">
    <location>
        <begin position="296"/>
        <end position="318"/>
    </location>
</feature>
<dbReference type="EMBL" id="OC917929">
    <property type="protein sequence ID" value="CAD7648298.1"/>
    <property type="molecule type" value="Genomic_DNA"/>
</dbReference>
<proteinExistence type="predicted"/>
<feature type="compositionally biased region" description="Polar residues" evidence="1">
    <location>
        <begin position="500"/>
        <end position="509"/>
    </location>
</feature>